<dbReference type="InterPro" id="IPR015424">
    <property type="entry name" value="PyrdxlP-dep_Trfase"/>
</dbReference>
<comment type="similarity">
    <text evidence="2">Belongs to the class-I pyridoxal-phosphate-dependent aminotransferase family.</text>
</comment>
<evidence type="ECO:0000256" key="5">
    <source>
        <dbReference type="ARBA" id="ARBA00022898"/>
    </source>
</evidence>
<organism evidence="7">
    <name type="scientific">Capitella teleta</name>
    <name type="common">Polychaete worm</name>
    <dbReference type="NCBI Taxonomy" id="283909"/>
    <lineage>
        <taxon>Eukaryota</taxon>
        <taxon>Metazoa</taxon>
        <taxon>Spiralia</taxon>
        <taxon>Lophotrochozoa</taxon>
        <taxon>Annelida</taxon>
        <taxon>Polychaeta</taxon>
        <taxon>Sedentaria</taxon>
        <taxon>Scolecida</taxon>
        <taxon>Capitellidae</taxon>
        <taxon>Capitella</taxon>
    </lineage>
</organism>
<evidence type="ECO:0000256" key="2">
    <source>
        <dbReference type="ARBA" id="ARBA00007441"/>
    </source>
</evidence>
<keyword evidence="3" id="KW-0032">Aminotransferase</keyword>
<dbReference type="GO" id="GO:0008483">
    <property type="term" value="F:transaminase activity"/>
    <property type="evidence" value="ECO:0007669"/>
    <property type="project" value="UniProtKB-KW"/>
</dbReference>
<dbReference type="EMBL" id="KB310592">
    <property type="protein sequence ID" value="ELT91252.1"/>
    <property type="molecule type" value="Genomic_DNA"/>
</dbReference>
<evidence type="ECO:0000256" key="4">
    <source>
        <dbReference type="ARBA" id="ARBA00022679"/>
    </source>
</evidence>
<keyword evidence="5" id="KW-0663">Pyridoxal phosphate</keyword>
<reference evidence="9" key="1">
    <citation type="submission" date="2012-12" db="EMBL/GenBank/DDBJ databases">
        <authorList>
            <person name="Hellsten U."/>
            <person name="Grimwood J."/>
            <person name="Chapman J.A."/>
            <person name="Shapiro H."/>
            <person name="Aerts A."/>
            <person name="Otillar R.P."/>
            <person name="Terry A.Y."/>
            <person name="Boore J.L."/>
            <person name="Simakov O."/>
            <person name="Marletaz F."/>
            <person name="Cho S.-J."/>
            <person name="Edsinger-Gonzales E."/>
            <person name="Havlak P."/>
            <person name="Kuo D.-H."/>
            <person name="Larsson T."/>
            <person name="Lv J."/>
            <person name="Arendt D."/>
            <person name="Savage R."/>
            <person name="Osoegawa K."/>
            <person name="de Jong P."/>
            <person name="Lindberg D.R."/>
            <person name="Seaver E.C."/>
            <person name="Weisblat D.A."/>
            <person name="Putnam N.H."/>
            <person name="Grigoriev I.V."/>
            <person name="Rokhsar D.S."/>
        </authorList>
    </citation>
    <scope>NUCLEOTIDE SEQUENCE</scope>
    <source>
        <strain evidence="9">I ESC-2004</strain>
    </source>
</reference>
<dbReference type="AlphaFoldDB" id="R7TCL5"/>
<evidence type="ECO:0000313" key="7">
    <source>
        <dbReference type="EMBL" id="ELT91252.1"/>
    </source>
</evidence>
<proteinExistence type="inferred from homology"/>
<accession>R7TCL5</accession>
<dbReference type="GO" id="GO:0006520">
    <property type="term" value="P:amino acid metabolic process"/>
    <property type="evidence" value="ECO:0007669"/>
    <property type="project" value="InterPro"/>
</dbReference>
<dbReference type="InterPro" id="IPR004838">
    <property type="entry name" value="NHTrfase_class1_PyrdxlP-BS"/>
</dbReference>
<dbReference type="Proteomes" id="UP000014760">
    <property type="component" value="Unassembled WGS sequence"/>
</dbReference>
<dbReference type="HOGENOM" id="CLU_017584_4_7_1"/>
<dbReference type="CDD" id="cd00609">
    <property type="entry name" value="AAT_like"/>
    <property type="match status" value="1"/>
</dbReference>
<protein>
    <recommendedName>
        <fullName evidence="6">Aminotransferase class I/classII large domain-containing protein</fullName>
    </recommendedName>
</protein>
<evidence type="ECO:0000313" key="8">
    <source>
        <dbReference type="EnsemblMetazoa" id="CapteP214481"/>
    </source>
</evidence>
<dbReference type="EMBL" id="AMQN01013916">
    <property type="status" value="NOT_ANNOTATED_CDS"/>
    <property type="molecule type" value="Genomic_DNA"/>
</dbReference>
<dbReference type="SUPFAM" id="SSF53383">
    <property type="entry name" value="PLP-dependent transferases"/>
    <property type="match status" value="1"/>
</dbReference>
<evidence type="ECO:0000256" key="3">
    <source>
        <dbReference type="ARBA" id="ARBA00022576"/>
    </source>
</evidence>
<evidence type="ECO:0000256" key="1">
    <source>
        <dbReference type="ARBA" id="ARBA00001933"/>
    </source>
</evidence>
<dbReference type="OMA" id="IEPFHVM"/>
<dbReference type="Gene3D" id="3.90.1150.10">
    <property type="entry name" value="Aspartate Aminotransferase, domain 1"/>
    <property type="match status" value="1"/>
</dbReference>
<dbReference type="GO" id="GO:0030170">
    <property type="term" value="F:pyridoxal phosphate binding"/>
    <property type="evidence" value="ECO:0007669"/>
    <property type="project" value="InterPro"/>
</dbReference>
<evidence type="ECO:0000313" key="9">
    <source>
        <dbReference type="Proteomes" id="UP000014760"/>
    </source>
</evidence>
<gene>
    <name evidence="7" type="ORF">CAPTEDRAFT_214481</name>
</gene>
<dbReference type="STRING" id="283909.R7TCL5"/>
<dbReference type="Gene3D" id="3.40.640.10">
    <property type="entry name" value="Type I PLP-dependent aspartate aminotransferase-like (Major domain)"/>
    <property type="match status" value="1"/>
</dbReference>
<reference evidence="7 9" key="2">
    <citation type="journal article" date="2013" name="Nature">
        <title>Insights into bilaterian evolution from three spiralian genomes.</title>
        <authorList>
            <person name="Simakov O."/>
            <person name="Marletaz F."/>
            <person name="Cho S.J."/>
            <person name="Edsinger-Gonzales E."/>
            <person name="Havlak P."/>
            <person name="Hellsten U."/>
            <person name="Kuo D.H."/>
            <person name="Larsson T."/>
            <person name="Lv J."/>
            <person name="Arendt D."/>
            <person name="Savage R."/>
            <person name="Osoegawa K."/>
            <person name="de Jong P."/>
            <person name="Grimwood J."/>
            <person name="Chapman J.A."/>
            <person name="Shapiro H."/>
            <person name="Aerts A."/>
            <person name="Otillar R.P."/>
            <person name="Terry A.Y."/>
            <person name="Boore J.L."/>
            <person name="Grigoriev I.V."/>
            <person name="Lindberg D.R."/>
            <person name="Seaver E.C."/>
            <person name="Weisblat D.A."/>
            <person name="Putnam N.H."/>
            <person name="Rokhsar D.S."/>
        </authorList>
    </citation>
    <scope>NUCLEOTIDE SEQUENCE</scope>
    <source>
        <strain evidence="7 9">I ESC-2004</strain>
    </source>
</reference>
<reference evidence="8" key="3">
    <citation type="submission" date="2015-06" db="UniProtKB">
        <authorList>
            <consortium name="EnsemblMetazoa"/>
        </authorList>
    </citation>
    <scope>IDENTIFICATION</scope>
</reference>
<evidence type="ECO:0000259" key="6">
    <source>
        <dbReference type="Pfam" id="PF00155"/>
    </source>
</evidence>
<keyword evidence="9" id="KW-1185">Reference proteome</keyword>
<dbReference type="Pfam" id="PF00155">
    <property type="entry name" value="Aminotran_1_2"/>
    <property type="match status" value="1"/>
</dbReference>
<sequence>MATTFTDLIRDDLKDYCPASNLAFNEKVRQLISQGEQIYHFGFGQAPFPVVECMTRALKENAAQNAYLSVAGIPALREAICAFHQRHDVGMEHLTDDHVIVGPGTKELIFLLACVFKGDVMVISPSWTTYKPQVQLAHHKPIVVNASQDNEWRIAPQDLIKAVSDNNLKGNKLLILCNPDNPTGTNYRSEDLKQLAEVCRSLNIIVLCDEIYSRLHYEDNHASLAKFYPEGTIISSGMSKWASAGGWRLGYHMYPSQLSALYTAVKSAASHTYSCAPAPVQYAVAQGLQETEEVDAYIKHTTRIMRLVGEFCHKELTSIGVKVTKPTAGYYIFPNFELIRGSLMKRGIVESGQMCDAVFKEAKVALMGGGPAFLRPTTEFTTRLCYVNFDGAEALKRSRQIGLQEPLTEDFVKECCTPVYSGILALKQWVLDQLKGS</sequence>
<dbReference type="InterPro" id="IPR015421">
    <property type="entry name" value="PyrdxlP-dep_Trfase_major"/>
</dbReference>
<dbReference type="PROSITE" id="PS00105">
    <property type="entry name" value="AA_TRANSFER_CLASS_1"/>
    <property type="match status" value="1"/>
</dbReference>
<dbReference type="PANTHER" id="PTHR46383:SF1">
    <property type="entry name" value="ASPARTATE AMINOTRANSFERASE"/>
    <property type="match status" value="1"/>
</dbReference>
<dbReference type="InterPro" id="IPR004839">
    <property type="entry name" value="Aminotransferase_I/II_large"/>
</dbReference>
<keyword evidence="4" id="KW-0808">Transferase</keyword>
<dbReference type="OrthoDB" id="7042322at2759"/>
<dbReference type="EnsemblMetazoa" id="CapteT214481">
    <property type="protein sequence ID" value="CapteP214481"/>
    <property type="gene ID" value="CapteG214481"/>
</dbReference>
<name>R7TCL5_CAPTE</name>
<dbReference type="InterPro" id="IPR015422">
    <property type="entry name" value="PyrdxlP-dep_Trfase_small"/>
</dbReference>
<feature type="domain" description="Aminotransferase class I/classII large" evidence="6">
    <location>
        <begin position="40"/>
        <end position="368"/>
    </location>
</feature>
<dbReference type="InterPro" id="IPR050596">
    <property type="entry name" value="AspAT/PAT-like"/>
</dbReference>
<dbReference type="PANTHER" id="PTHR46383">
    <property type="entry name" value="ASPARTATE AMINOTRANSFERASE"/>
    <property type="match status" value="1"/>
</dbReference>
<comment type="cofactor">
    <cofactor evidence="1">
        <name>pyridoxal 5'-phosphate</name>
        <dbReference type="ChEBI" id="CHEBI:597326"/>
    </cofactor>
</comment>